<evidence type="ECO:0000313" key="3">
    <source>
        <dbReference type="EMBL" id="GHO91605.1"/>
    </source>
</evidence>
<dbReference type="InterPro" id="IPR006016">
    <property type="entry name" value="UspA"/>
</dbReference>
<proteinExistence type="inferred from homology"/>
<protein>
    <submittedName>
        <fullName evidence="3">Universal stress protein UspA</fullName>
    </submittedName>
</protein>
<comment type="similarity">
    <text evidence="1">Belongs to the universal stress protein A family.</text>
</comment>
<evidence type="ECO:0000256" key="1">
    <source>
        <dbReference type="ARBA" id="ARBA00008791"/>
    </source>
</evidence>
<dbReference type="Gene3D" id="3.40.50.620">
    <property type="entry name" value="HUPs"/>
    <property type="match status" value="2"/>
</dbReference>
<sequence length="340" mass="37027">MFQRIIVPLDGSSRAERAIPVAANLARASQGSIVFLRVVIPAHSIGFYGAEPAVGIVPTTLETNIAEADGYLTSVATIFRDYLKDIQIETEVETGAAASTILSAARWEHGDLIVLCSHGDTGLKRWLFNSIALQTARKSPMPVLIVNEHGEAHPLENLTHPLNIMVPLDGSTLAETVLTSVMQLMTALKPTGQNRLHLLRVVDIPVVNGSMRGHAQLDPIIREKACTRAKAYLDTIVKRLQEEAQGKTQLEITTSITVSPDVAGTIIRRAEESQCDMIAIATHGRGGLMRMLMGSVTERILGYTRLPLFIVRPQEPIVEHSEAADPMADEQELPSWVGLL</sequence>
<reference evidence="3" key="1">
    <citation type="submission" date="2020-10" db="EMBL/GenBank/DDBJ databases">
        <title>Taxonomic study of unclassified bacteria belonging to the class Ktedonobacteria.</title>
        <authorList>
            <person name="Yabe S."/>
            <person name="Wang C.M."/>
            <person name="Zheng Y."/>
            <person name="Sakai Y."/>
            <person name="Cavaletti L."/>
            <person name="Monciardini P."/>
            <person name="Donadio S."/>
        </authorList>
    </citation>
    <scope>NUCLEOTIDE SEQUENCE</scope>
    <source>
        <strain evidence="3">ID150040</strain>
    </source>
</reference>
<dbReference type="InterPro" id="IPR006015">
    <property type="entry name" value="Universal_stress_UspA"/>
</dbReference>
<dbReference type="InterPro" id="IPR014729">
    <property type="entry name" value="Rossmann-like_a/b/a_fold"/>
</dbReference>
<dbReference type="PANTHER" id="PTHR46268">
    <property type="entry name" value="STRESS RESPONSE PROTEIN NHAX"/>
    <property type="match status" value="1"/>
</dbReference>
<dbReference type="Pfam" id="PF00582">
    <property type="entry name" value="Usp"/>
    <property type="match status" value="2"/>
</dbReference>
<organism evidence="3 4">
    <name type="scientific">Reticulibacter mediterranei</name>
    <dbReference type="NCBI Taxonomy" id="2778369"/>
    <lineage>
        <taxon>Bacteria</taxon>
        <taxon>Bacillati</taxon>
        <taxon>Chloroflexota</taxon>
        <taxon>Ktedonobacteria</taxon>
        <taxon>Ktedonobacterales</taxon>
        <taxon>Reticulibacteraceae</taxon>
        <taxon>Reticulibacter</taxon>
    </lineage>
</organism>
<evidence type="ECO:0000259" key="2">
    <source>
        <dbReference type="Pfam" id="PF00582"/>
    </source>
</evidence>
<dbReference type="EMBL" id="BNJK01000001">
    <property type="protein sequence ID" value="GHO91605.1"/>
    <property type="molecule type" value="Genomic_DNA"/>
</dbReference>
<name>A0A8J3IIX8_9CHLR</name>
<dbReference type="Proteomes" id="UP000597444">
    <property type="component" value="Unassembled WGS sequence"/>
</dbReference>
<gene>
    <name evidence="3" type="ORF">KSF_016530</name>
</gene>
<evidence type="ECO:0000313" key="4">
    <source>
        <dbReference type="Proteomes" id="UP000597444"/>
    </source>
</evidence>
<dbReference type="CDD" id="cd00293">
    <property type="entry name" value="USP-like"/>
    <property type="match status" value="2"/>
</dbReference>
<comment type="caution">
    <text evidence="3">The sequence shown here is derived from an EMBL/GenBank/DDBJ whole genome shotgun (WGS) entry which is preliminary data.</text>
</comment>
<dbReference type="SUPFAM" id="SSF52402">
    <property type="entry name" value="Adenine nucleotide alpha hydrolases-like"/>
    <property type="match status" value="2"/>
</dbReference>
<keyword evidence="4" id="KW-1185">Reference proteome</keyword>
<dbReference type="RefSeq" id="WP_220202491.1">
    <property type="nucleotide sequence ID" value="NZ_BNJK01000001.1"/>
</dbReference>
<accession>A0A8J3IIX8</accession>
<dbReference type="PANTHER" id="PTHR46268:SF6">
    <property type="entry name" value="UNIVERSAL STRESS PROTEIN UP12"/>
    <property type="match status" value="1"/>
</dbReference>
<feature type="domain" description="UspA" evidence="2">
    <location>
        <begin position="163"/>
        <end position="312"/>
    </location>
</feature>
<dbReference type="PRINTS" id="PR01438">
    <property type="entry name" value="UNVRSLSTRESS"/>
</dbReference>
<feature type="domain" description="UspA" evidence="2">
    <location>
        <begin position="1"/>
        <end position="146"/>
    </location>
</feature>
<dbReference type="AlphaFoldDB" id="A0A8J3IIX8"/>